<evidence type="ECO:0000313" key="1">
    <source>
        <dbReference type="EMBL" id="MCW1886719.1"/>
    </source>
</evidence>
<dbReference type="RefSeq" id="WP_264502674.1">
    <property type="nucleotide sequence ID" value="NZ_JAPDDS010000011.1"/>
</dbReference>
<gene>
    <name evidence="1" type="ORF">OKA04_18415</name>
</gene>
<accession>A0ABT3FT13</accession>
<keyword evidence="2" id="KW-1185">Reference proteome</keyword>
<proteinExistence type="predicted"/>
<dbReference type="Proteomes" id="UP001207930">
    <property type="component" value="Unassembled WGS sequence"/>
</dbReference>
<reference evidence="1 2" key="1">
    <citation type="submission" date="2022-10" db="EMBL/GenBank/DDBJ databases">
        <title>Luteolibacter flavescens strain MCCC 1K03193, whole genome shotgun sequencing project.</title>
        <authorList>
            <person name="Zhao G."/>
            <person name="Shen L."/>
        </authorList>
    </citation>
    <scope>NUCLEOTIDE SEQUENCE [LARGE SCALE GENOMIC DNA]</scope>
    <source>
        <strain evidence="1 2">MCCC 1K03193</strain>
    </source>
</reference>
<sequence length="527" mass="59877">MVLDLDQLPSSPHLVPAFKSALAGVDFLNLRQVNLDLMGECIPGTNNATRQVRAYSLITWVYWVYPKILEKLGREEARSDELIHFREKVESLFVWGHKLAGLSGVPGISSKVPAPIRGQVDLRFSAWKRSRANTSLEAAVQYGPSLLDLGGLGLIRKVSPGIYACTRRGRKLAMAFDEHLRNCSDYDFLTDLSNLQGTEEQANNLLPFWRIDHTTPGESRAFRSILWDPAHAGEESDRGRRAAMIELILDLLATSDKPLDLDKIRKSLALPELWRTDPLSDAMQRQSRSWFALQLRQLQRFAMESLMSWLESCLIDGGHQLPDDLVKLAEETIGDDLEIDTGSSVAESLGIVRRPFTSVPEFGKMVEKDPDWFSPWTLSDELAEAVWEEDDRRLSSAFYCLLLLNQCRPFLENDDLLERHLEQGGASRQSLAHWFRIVDRFKERPLRELIDWTIKNLIVSQHLAVGTQRFDGEKIRLRMILEEDGLESLVTRPWQPGLTPDRLAALMSLLEGCRIVVQDDHGAFRLV</sequence>
<organism evidence="1 2">
    <name type="scientific">Luteolibacter flavescens</name>
    <dbReference type="NCBI Taxonomy" id="1859460"/>
    <lineage>
        <taxon>Bacteria</taxon>
        <taxon>Pseudomonadati</taxon>
        <taxon>Verrucomicrobiota</taxon>
        <taxon>Verrucomicrobiia</taxon>
        <taxon>Verrucomicrobiales</taxon>
        <taxon>Verrucomicrobiaceae</taxon>
        <taxon>Luteolibacter</taxon>
    </lineage>
</organism>
<protein>
    <submittedName>
        <fullName evidence="1">Uncharacterized protein</fullName>
    </submittedName>
</protein>
<comment type="caution">
    <text evidence="1">The sequence shown here is derived from an EMBL/GenBank/DDBJ whole genome shotgun (WGS) entry which is preliminary data.</text>
</comment>
<evidence type="ECO:0000313" key="2">
    <source>
        <dbReference type="Proteomes" id="UP001207930"/>
    </source>
</evidence>
<name>A0ABT3FT13_9BACT</name>
<dbReference type="EMBL" id="JAPDDS010000011">
    <property type="protein sequence ID" value="MCW1886719.1"/>
    <property type="molecule type" value="Genomic_DNA"/>
</dbReference>